<feature type="non-terminal residue" evidence="3">
    <location>
        <position position="1"/>
    </location>
</feature>
<keyword evidence="2" id="KW-0511">Multifunctional enzyme</keyword>
<feature type="non-terminal residue" evidence="3">
    <location>
        <position position="84"/>
    </location>
</feature>
<sequence length="84" mass="9302">VSGGQEVLEEWLQLPLWQGRRTTKLRVSHAFHSALVEPMLGEFADVVGRLRFAEPVIPVVSNVTGALTGPGELADPVYWVRHAR</sequence>
<name>A0ABU4FUP6_9ACTN</name>
<dbReference type="EMBL" id="JAWMAJ010000574">
    <property type="protein sequence ID" value="MDV7224306.1"/>
    <property type="molecule type" value="Genomic_DNA"/>
</dbReference>
<evidence type="ECO:0000313" key="4">
    <source>
        <dbReference type="EMBL" id="MDV7224306.1"/>
    </source>
</evidence>
<reference evidence="3 5" key="1">
    <citation type="submission" date="2023-10" db="EMBL/GenBank/DDBJ databases">
        <title>Characterization of rhizosphere-enriched actinobacteria from wheat plants lab-grown on chernevaya soil.</title>
        <authorList>
            <person name="Tikhonova E.N."/>
            <person name="Konopkin A."/>
            <person name="Kravchenko I.K."/>
        </authorList>
    </citation>
    <scope>NUCLEOTIDE SEQUENCE [LARGE SCALE GENOMIC DNA]</scope>
    <source>
        <strain evidence="3 5">RR29</strain>
    </source>
</reference>
<comment type="caution">
    <text evidence="3">The sequence shown here is derived from an EMBL/GenBank/DDBJ whole genome shotgun (WGS) entry which is preliminary data.</text>
</comment>
<dbReference type="Proteomes" id="UP001187346">
    <property type="component" value="Unassembled WGS sequence"/>
</dbReference>
<proteinExistence type="predicted"/>
<evidence type="ECO:0008006" key="6">
    <source>
        <dbReference type="Google" id="ProtNLM"/>
    </source>
</evidence>
<accession>A0ABU4FUP6</accession>
<organism evidence="3 5">
    <name type="scientific">Streptomyces prunicolor</name>
    <dbReference type="NCBI Taxonomy" id="67348"/>
    <lineage>
        <taxon>Bacteria</taxon>
        <taxon>Bacillati</taxon>
        <taxon>Actinomycetota</taxon>
        <taxon>Actinomycetes</taxon>
        <taxon>Kitasatosporales</taxon>
        <taxon>Streptomycetaceae</taxon>
        <taxon>Streptomyces</taxon>
    </lineage>
</organism>
<gene>
    <name evidence="3" type="ORF">R5A26_51215</name>
    <name evidence="4" type="ORF">R5A26_51220</name>
</gene>
<dbReference type="EMBL" id="JAWMAJ010000573">
    <property type="protein sequence ID" value="MDV7224305.1"/>
    <property type="molecule type" value="Genomic_DNA"/>
</dbReference>
<dbReference type="Gene3D" id="3.40.366.10">
    <property type="entry name" value="Malonyl-Coenzyme A Acyl Carrier Protein, domain 2"/>
    <property type="match status" value="1"/>
</dbReference>
<dbReference type="InterPro" id="IPR050091">
    <property type="entry name" value="PKS_NRPS_Biosynth_Enz"/>
</dbReference>
<dbReference type="PANTHER" id="PTHR43775:SF51">
    <property type="entry name" value="INACTIVE PHENOLPHTHIOCEROL SYNTHESIS POLYKETIDE SYNTHASE TYPE I PKS1-RELATED"/>
    <property type="match status" value="1"/>
</dbReference>
<dbReference type="PANTHER" id="PTHR43775">
    <property type="entry name" value="FATTY ACID SYNTHASE"/>
    <property type="match status" value="1"/>
</dbReference>
<evidence type="ECO:0000256" key="1">
    <source>
        <dbReference type="ARBA" id="ARBA00022679"/>
    </source>
</evidence>
<evidence type="ECO:0000313" key="5">
    <source>
        <dbReference type="Proteomes" id="UP001187346"/>
    </source>
</evidence>
<evidence type="ECO:0000256" key="2">
    <source>
        <dbReference type="ARBA" id="ARBA00023268"/>
    </source>
</evidence>
<protein>
    <recommendedName>
        <fullName evidence="6">Acyltransferase domain-containing protein</fullName>
    </recommendedName>
</protein>
<keyword evidence="1" id="KW-0808">Transferase</keyword>
<keyword evidence="5" id="KW-1185">Reference proteome</keyword>
<dbReference type="InterPro" id="IPR001227">
    <property type="entry name" value="Ac_transferase_dom_sf"/>
</dbReference>
<dbReference type="SUPFAM" id="SSF52151">
    <property type="entry name" value="FabD/lysophospholipase-like"/>
    <property type="match status" value="1"/>
</dbReference>
<evidence type="ECO:0000313" key="3">
    <source>
        <dbReference type="EMBL" id="MDV7224305.1"/>
    </source>
</evidence>
<dbReference type="InterPro" id="IPR016035">
    <property type="entry name" value="Acyl_Trfase/lysoPLipase"/>
</dbReference>